<evidence type="ECO:0000256" key="1">
    <source>
        <dbReference type="ARBA" id="ARBA00010466"/>
    </source>
</evidence>
<proteinExistence type="inferred from homology"/>
<dbReference type="InterPro" id="IPR037171">
    <property type="entry name" value="NagB/RpiA_transferase-like"/>
</dbReference>
<reference evidence="7" key="1">
    <citation type="submission" date="2016-12" db="EMBL/GenBank/DDBJ databases">
        <authorList>
            <person name="Meng X."/>
        </authorList>
    </citation>
    <scope>NUCLEOTIDE SEQUENCE [LARGE SCALE GENOMIC DNA]</scope>
    <source>
        <strain evidence="7">DSM 19116</strain>
    </source>
</reference>
<dbReference type="EMBL" id="MQVR01000141">
    <property type="protein sequence ID" value="OKL52246.1"/>
    <property type="molecule type" value="Genomic_DNA"/>
</dbReference>
<dbReference type="SUPFAM" id="SSF100950">
    <property type="entry name" value="NagB/RpiA/CoA transferase-like"/>
    <property type="match status" value="1"/>
</dbReference>
<keyword evidence="4" id="KW-0804">Transcription</keyword>
<dbReference type="RefSeq" id="WP_073717654.1">
    <property type="nucleotide sequence ID" value="NZ_MQVR01000141.1"/>
</dbReference>
<organism evidence="6 7">
    <name type="scientific">Bowdeniella nasicola</name>
    <dbReference type="NCBI Taxonomy" id="208480"/>
    <lineage>
        <taxon>Bacteria</taxon>
        <taxon>Bacillati</taxon>
        <taxon>Actinomycetota</taxon>
        <taxon>Actinomycetes</taxon>
        <taxon>Actinomycetales</taxon>
        <taxon>Actinomycetaceae</taxon>
        <taxon>Bowdeniella</taxon>
    </lineage>
</organism>
<evidence type="ECO:0000256" key="3">
    <source>
        <dbReference type="ARBA" id="ARBA00023125"/>
    </source>
</evidence>
<dbReference type="Gene3D" id="3.40.50.1360">
    <property type="match status" value="1"/>
</dbReference>
<dbReference type="InterPro" id="IPR007324">
    <property type="entry name" value="Sugar-bd_dom_put"/>
</dbReference>
<keyword evidence="2" id="KW-0805">Transcription regulation</keyword>
<dbReference type="GO" id="GO:0003677">
    <property type="term" value="F:DNA binding"/>
    <property type="evidence" value="ECO:0007669"/>
    <property type="project" value="UniProtKB-KW"/>
</dbReference>
<dbReference type="InterPro" id="IPR051054">
    <property type="entry name" value="SorC_transcr_regulators"/>
</dbReference>
<protein>
    <recommendedName>
        <fullName evidence="5">Sugar-binding domain-containing protein</fullName>
    </recommendedName>
</protein>
<evidence type="ECO:0000256" key="4">
    <source>
        <dbReference type="ARBA" id="ARBA00023163"/>
    </source>
</evidence>
<comment type="caution">
    <text evidence="6">The sequence shown here is derived from an EMBL/GenBank/DDBJ whole genome shotgun (WGS) entry which is preliminary data.</text>
</comment>
<name>A0A1Q5PXM8_9ACTO</name>
<evidence type="ECO:0000259" key="5">
    <source>
        <dbReference type="Pfam" id="PF04198"/>
    </source>
</evidence>
<keyword evidence="7" id="KW-1185">Reference proteome</keyword>
<dbReference type="Proteomes" id="UP000185628">
    <property type="component" value="Unassembled WGS sequence"/>
</dbReference>
<feature type="domain" description="Sugar-binding" evidence="5">
    <location>
        <begin position="64"/>
        <end position="317"/>
    </location>
</feature>
<evidence type="ECO:0000256" key="2">
    <source>
        <dbReference type="ARBA" id="ARBA00023015"/>
    </source>
</evidence>
<dbReference type="Gene3D" id="1.10.10.60">
    <property type="entry name" value="Homeodomain-like"/>
    <property type="match status" value="1"/>
</dbReference>
<dbReference type="GO" id="GO:0030246">
    <property type="term" value="F:carbohydrate binding"/>
    <property type="evidence" value="ECO:0007669"/>
    <property type="project" value="InterPro"/>
</dbReference>
<dbReference type="Pfam" id="PF04198">
    <property type="entry name" value="Sugar-bind"/>
    <property type="match status" value="1"/>
</dbReference>
<comment type="similarity">
    <text evidence="1">Belongs to the SorC transcriptional regulatory family.</text>
</comment>
<dbReference type="PANTHER" id="PTHR34294">
    <property type="entry name" value="TRANSCRIPTIONAL REGULATOR-RELATED"/>
    <property type="match status" value="1"/>
</dbReference>
<evidence type="ECO:0000313" key="7">
    <source>
        <dbReference type="Proteomes" id="UP000185628"/>
    </source>
</evidence>
<sequence length="319" mass="34676">MFKSKTRSEREHIMLLLTVAKLYWVENKPQSEIAAAVGYSRPSISRLLAEARERNMVQIRVGHPLERVMTLETELAERFTLDCVRVAVPDYATQGREVIGRLAADLVVERLKSDSVISISNGRAVAATVEAMPQLRLPHARVVQMIGSVGATDVVVDSPETCRNMATKLGARYSALPVPLVVPTAEAASVLMKEEQVATTLELATRADIALVGVGSVHDGHSGAILAAYEDEETARLLRRKNVVGHICAHHFARDGRHVPTPFCQRTLAVDLERIERIPLVIGVAWGQDKVAALQGALAGGYLSALVTDHQTAMTLLTT</sequence>
<keyword evidence="3" id="KW-0238">DNA-binding</keyword>
<evidence type="ECO:0000313" key="6">
    <source>
        <dbReference type="EMBL" id="OKL52246.1"/>
    </source>
</evidence>
<dbReference type="AlphaFoldDB" id="A0A1Q5PXM8"/>
<dbReference type="PANTHER" id="PTHR34294:SF1">
    <property type="entry name" value="TRANSCRIPTIONAL REGULATOR LSRR"/>
    <property type="match status" value="1"/>
</dbReference>
<dbReference type="OrthoDB" id="186585at2"/>
<gene>
    <name evidence="6" type="ORF">BSZ39_12625</name>
</gene>
<accession>A0A1Q5PXM8</accession>